<protein>
    <submittedName>
        <fullName evidence="1">Acireductone dioxygenase 1</fullName>
    </submittedName>
</protein>
<comment type="caution">
    <text evidence="1">The sequence shown here is derived from an EMBL/GenBank/DDBJ whole genome shotgun (WGS) entry which is preliminary data.</text>
</comment>
<evidence type="ECO:0000313" key="1">
    <source>
        <dbReference type="EMBL" id="KAJ9117566.1"/>
    </source>
</evidence>
<proteinExistence type="predicted"/>
<reference evidence="1" key="1">
    <citation type="submission" date="2023-04" db="EMBL/GenBank/DDBJ databases">
        <title>Draft Genome sequencing of Naganishia species isolated from polar environments using Oxford Nanopore Technology.</title>
        <authorList>
            <person name="Leo P."/>
            <person name="Venkateswaran K."/>
        </authorList>
    </citation>
    <scope>NUCLEOTIDE SEQUENCE</scope>
    <source>
        <strain evidence="1">MNA-CCFEE 5425</strain>
    </source>
</reference>
<sequence length="163" mass="19163">MRAYVYDDIPGDQRKPHDSGQLVTQDQLKELGVLYWQIPQKDGWEGEIDKVAKERDYKNRDIINVTREGLGEAYESKIKGFFEEHLHEDEEIRYILDGSGFFDVRDHTDKRWVRIAMDAGDLVVLPAGIYHRFTLDEQDKIKAMRLFKVRTRFRIPPRNHGGS</sequence>
<keyword evidence="1" id="KW-0223">Dioxygenase</keyword>
<dbReference type="EMBL" id="JASBWU010000012">
    <property type="protein sequence ID" value="KAJ9117566.1"/>
    <property type="molecule type" value="Genomic_DNA"/>
</dbReference>
<keyword evidence="1" id="KW-0560">Oxidoreductase</keyword>
<keyword evidence="2" id="KW-1185">Reference proteome</keyword>
<evidence type="ECO:0000313" key="2">
    <source>
        <dbReference type="Proteomes" id="UP001243375"/>
    </source>
</evidence>
<dbReference type="Proteomes" id="UP001243375">
    <property type="component" value="Unassembled WGS sequence"/>
</dbReference>
<name>A0ACC2X3D8_9TREE</name>
<gene>
    <name evidence="1" type="primary">ADI11</name>
    <name evidence="1" type="ORF">QFC22_004416</name>
</gene>
<organism evidence="1 2">
    <name type="scientific">Naganishia vaughanmartiniae</name>
    <dbReference type="NCBI Taxonomy" id="1424756"/>
    <lineage>
        <taxon>Eukaryota</taxon>
        <taxon>Fungi</taxon>
        <taxon>Dikarya</taxon>
        <taxon>Basidiomycota</taxon>
        <taxon>Agaricomycotina</taxon>
        <taxon>Tremellomycetes</taxon>
        <taxon>Filobasidiales</taxon>
        <taxon>Filobasidiaceae</taxon>
        <taxon>Naganishia</taxon>
    </lineage>
</organism>
<accession>A0ACC2X3D8</accession>